<dbReference type="STRING" id="106370.Francci3_1848"/>
<keyword evidence="1" id="KW-0812">Transmembrane</keyword>
<evidence type="ECO:0000313" key="3">
    <source>
        <dbReference type="Proteomes" id="UP000001937"/>
    </source>
</evidence>
<dbReference type="eggNOG" id="ENOG502ZAPI">
    <property type="taxonomic scope" value="Bacteria"/>
</dbReference>
<dbReference type="KEGG" id="fra:Francci3_1848"/>
<protein>
    <submittedName>
        <fullName evidence="2">Uncharacterized protein</fullName>
    </submittedName>
</protein>
<feature type="transmembrane region" description="Helical" evidence="1">
    <location>
        <begin position="353"/>
        <end position="373"/>
    </location>
</feature>
<gene>
    <name evidence="2" type="ordered locus">Francci3_1848</name>
</gene>
<dbReference type="AlphaFoldDB" id="Q2JBW8"/>
<evidence type="ECO:0000256" key="1">
    <source>
        <dbReference type="SAM" id="Phobius"/>
    </source>
</evidence>
<keyword evidence="1" id="KW-1133">Transmembrane helix</keyword>
<dbReference type="OrthoDB" id="4031079at2"/>
<feature type="transmembrane region" description="Helical" evidence="1">
    <location>
        <begin position="318"/>
        <end position="341"/>
    </location>
</feature>
<accession>Q2JBW8</accession>
<keyword evidence="3" id="KW-1185">Reference proteome</keyword>
<organism evidence="2 3">
    <name type="scientific">Frankia casuarinae (strain DSM 45818 / CECT 9043 / HFP020203 / CcI3)</name>
    <dbReference type="NCBI Taxonomy" id="106370"/>
    <lineage>
        <taxon>Bacteria</taxon>
        <taxon>Bacillati</taxon>
        <taxon>Actinomycetota</taxon>
        <taxon>Actinomycetes</taxon>
        <taxon>Frankiales</taxon>
        <taxon>Frankiaceae</taxon>
        <taxon>Frankia</taxon>
    </lineage>
</organism>
<reference evidence="2 3" key="1">
    <citation type="journal article" date="2007" name="Genome Res.">
        <title>Genome characteristics of facultatively symbiotic Frankia sp. strains reflect host range and host plant biogeography.</title>
        <authorList>
            <person name="Normand P."/>
            <person name="Lapierre P."/>
            <person name="Tisa L.S."/>
            <person name="Gogarten J.P."/>
            <person name="Alloisio N."/>
            <person name="Bagnarol E."/>
            <person name="Bassi C.A."/>
            <person name="Berry A.M."/>
            <person name="Bickhart D.M."/>
            <person name="Choisne N."/>
            <person name="Couloux A."/>
            <person name="Cournoyer B."/>
            <person name="Cruveiller S."/>
            <person name="Daubin V."/>
            <person name="Demange N."/>
            <person name="Francino M.P."/>
            <person name="Goltsman E."/>
            <person name="Huang Y."/>
            <person name="Kopp O.R."/>
            <person name="Labarre L."/>
            <person name="Lapidus A."/>
            <person name="Lavire C."/>
            <person name="Marechal J."/>
            <person name="Martinez M."/>
            <person name="Mastronunzio J.E."/>
            <person name="Mullin B.C."/>
            <person name="Niemann J."/>
            <person name="Pujic P."/>
            <person name="Rawnsley T."/>
            <person name="Rouy Z."/>
            <person name="Schenowitz C."/>
            <person name="Sellstedt A."/>
            <person name="Tavares F."/>
            <person name="Tomkins J.P."/>
            <person name="Vallenet D."/>
            <person name="Valverde C."/>
            <person name="Wall L.G."/>
            <person name="Wang Y."/>
            <person name="Medigue C."/>
            <person name="Benson D.R."/>
        </authorList>
    </citation>
    <scope>NUCLEOTIDE SEQUENCE [LARGE SCALE GENOMIC DNA]</scope>
    <source>
        <strain evidence="3">DSM 45818 / CECT 9043 / CcI3</strain>
    </source>
</reference>
<evidence type="ECO:0000313" key="2">
    <source>
        <dbReference type="EMBL" id="ABD11224.1"/>
    </source>
</evidence>
<dbReference type="EMBL" id="CP000249">
    <property type="protein sequence ID" value="ABD11224.1"/>
    <property type="molecule type" value="Genomic_DNA"/>
</dbReference>
<dbReference type="Proteomes" id="UP000001937">
    <property type="component" value="Chromosome"/>
</dbReference>
<proteinExistence type="predicted"/>
<sequence length="378" mass="41122">MTDDPLSRLRQSVGVSREFGQVCEAVAGEYIDAGTEPPFDIPSADFATDPWLGCADRYWRRRFLAEPTVEVAARCARWLIDHCQDQAVRTEIVEKWALGYAFITRDTVEPAADVTTATGRIVRDSAGSAEVAYFAALYHAGKLRADFWFEALDRFVSSSMLARASGPHRDGPLFTALSAFAACGMRDTSRGVALVEAAWTAEPRSREVTDICLHGLDVAGPFEGQGELLRRYATDTVAATPQAHLWWYRRARGERRCRDLDAALTSIETALTCLPAQGARNAHEHLQERYLRERDLIMTMMEGSQRWTAPGRRPAPRWVLPLAAAGVAVPIGGAVTVGLAVTSDLGDAIGRGALLTASLLASALVIAAVLRAARQLAP</sequence>
<keyword evidence="1" id="KW-0472">Membrane</keyword>
<dbReference type="RefSeq" id="WP_011436284.1">
    <property type="nucleotide sequence ID" value="NC_007777.1"/>
</dbReference>
<name>Q2JBW8_FRACC</name>
<dbReference type="HOGENOM" id="CLU_731055_0_0_11"/>